<feature type="region of interest" description="Disordered" evidence="1">
    <location>
        <begin position="28"/>
        <end position="83"/>
    </location>
</feature>
<sequence length="83" mass="9544">MMVTTGRRFRTIPTPLGEHARLAREMAPQQHLRRGGSRQREAETRALTTARYERSAGPSPSKRRDVRKSPELHARGFSYAEIR</sequence>
<evidence type="ECO:0000256" key="1">
    <source>
        <dbReference type="SAM" id="MobiDB-lite"/>
    </source>
</evidence>
<dbReference type="Proteomes" id="UP000799757">
    <property type="component" value="Unassembled WGS sequence"/>
</dbReference>
<protein>
    <submittedName>
        <fullName evidence="2">Uncharacterized protein</fullName>
    </submittedName>
</protein>
<dbReference type="EMBL" id="MU002161">
    <property type="protein sequence ID" value="KAF2789117.1"/>
    <property type="molecule type" value="Genomic_DNA"/>
</dbReference>
<accession>A0A6A6WZK0</accession>
<name>A0A6A6WZK0_9PLEO</name>
<evidence type="ECO:0000313" key="3">
    <source>
        <dbReference type="Proteomes" id="UP000799757"/>
    </source>
</evidence>
<proteinExistence type="predicted"/>
<evidence type="ECO:0000313" key="2">
    <source>
        <dbReference type="EMBL" id="KAF2789117.1"/>
    </source>
</evidence>
<keyword evidence="3" id="KW-1185">Reference proteome</keyword>
<gene>
    <name evidence="2" type="ORF">K505DRAFT_328462</name>
</gene>
<dbReference type="AlphaFoldDB" id="A0A6A6WZK0"/>
<organism evidence="2 3">
    <name type="scientific">Melanomma pulvis-pyrius CBS 109.77</name>
    <dbReference type="NCBI Taxonomy" id="1314802"/>
    <lineage>
        <taxon>Eukaryota</taxon>
        <taxon>Fungi</taxon>
        <taxon>Dikarya</taxon>
        <taxon>Ascomycota</taxon>
        <taxon>Pezizomycotina</taxon>
        <taxon>Dothideomycetes</taxon>
        <taxon>Pleosporomycetidae</taxon>
        <taxon>Pleosporales</taxon>
        <taxon>Melanommataceae</taxon>
        <taxon>Melanomma</taxon>
    </lineage>
</organism>
<reference evidence="2" key="1">
    <citation type="journal article" date="2020" name="Stud. Mycol.">
        <title>101 Dothideomycetes genomes: a test case for predicting lifestyles and emergence of pathogens.</title>
        <authorList>
            <person name="Haridas S."/>
            <person name="Albert R."/>
            <person name="Binder M."/>
            <person name="Bloem J."/>
            <person name="Labutti K."/>
            <person name="Salamov A."/>
            <person name="Andreopoulos B."/>
            <person name="Baker S."/>
            <person name="Barry K."/>
            <person name="Bills G."/>
            <person name="Bluhm B."/>
            <person name="Cannon C."/>
            <person name="Castanera R."/>
            <person name="Culley D."/>
            <person name="Daum C."/>
            <person name="Ezra D."/>
            <person name="Gonzalez J."/>
            <person name="Henrissat B."/>
            <person name="Kuo A."/>
            <person name="Liang C."/>
            <person name="Lipzen A."/>
            <person name="Lutzoni F."/>
            <person name="Magnuson J."/>
            <person name="Mondo S."/>
            <person name="Nolan M."/>
            <person name="Ohm R."/>
            <person name="Pangilinan J."/>
            <person name="Park H.-J."/>
            <person name="Ramirez L."/>
            <person name="Alfaro M."/>
            <person name="Sun H."/>
            <person name="Tritt A."/>
            <person name="Yoshinaga Y."/>
            <person name="Zwiers L.-H."/>
            <person name="Turgeon B."/>
            <person name="Goodwin S."/>
            <person name="Spatafora J."/>
            <person name="Crous P."/>
            <person name="Grigoriev I."/>
        </authorList>
    </citation>
    <scope>NUCLEOTIDE SEQUENCE</scope>
    <source>
        <strain evidence="2">CBS 109.77</strain>
    </source>
</reference>